<dbReference type="EMBL" id="JXQV01000009">
    <property type="protein sequence ID" value="KIQ03079.1"/>
    <property type="molecule type" value="Genomic_DNA"/>
</dbReference>
<proteinExistence type="predicted"/>
<dbReference type="Proteomes" id="UP000035017">
    <property type="component" value="Unassembled WGS sequence"/>
</dbReference>
<name>A0A0D0KXF0_AGRTU</name>
<evidence type="ECO:0000313" key="1">
    <source>
        <dbReference type="EMBL" id="KIQ03079.1"/>
    </source>
</evidence>
<gene>
    <name evidence="1" type="ORF">RU07_11010</name>
</gene>
<accession>A0A0D0KXF0</accession>
<sequence>MADRCKTLLNKTYMEVLKNATDTGQSWLAFVGHAAILRGLWKKRAVMPQQVAQFLVNRLFARAEVPMPLHFGKPPPTRNGVEDVRSYRIVDASIVRG</sequence>
<dbReference type="AlphaFoldDB" id="A0A0D0KXF0"/>
<protein>
    <submittedName>
        <fullName evidence="1">Uncharacterized protein</fullName>
    </submittedName>
</protein>
<evidence type="ECO:0000313" key="2">
    <source>
        <dbReference type="Proteomes" id="UP000035017"/>
    </source>
</evidence>
<comment type="caution">
    <text evidence="1">The sequence shown here is derived from an EMBL/GenBank/DDBJ whole genome shotgun (WGS) entry which is preliminary data.</text>
</comment>
<organism evidence="1 2">
    <name type="scientific">Agrobacterium tumefaciens</name>
    <dbReference type="NCBI Taxonomy" id="358"/>
    <lineage>
        <taxon>Bacteria</taxon>
        <taxon>Pseudomonadati</taxon>
        <taxon>Pseudomonadota</taxon>
        <taxon>Alphaproteobacteria</taxon>
        <taxon>Hyphomicrobiales</taxon>
        <taxon>Rhizobiaceae</taxon>
        <taxon>Rhizobium/Agrobacterium group</taxon>
        <taxon>Agrobacterium</taxon>
        <taxon>Agrobacterium tumefaciens complex</taxon>
    </lineage>
</organism>
<reference evidence="1 2" key="1">
    <citation type="submission" date="2014-12" db="EMBL/GenBank/DDBJ databases">
        <title>16Stimator: statistical estimation of ribosomal gene copy numbers from draft genome assemblies.</title>
        <authorList>
            <person name="Perisin M.A."/>
            <person name="Vetter M."/>
            <person name="Gilbert J.A."/>
            <person name="Bergelson J."/>
        </authorList>
    </citation>
    <scope>NUCLEOTIDE SEQUENCE [LARGE SCALE GENOMIC DNA]</scope>
    <source>
        <strain evidence="1 2">MEJ076</strain>
    </source>
</reference>